<organism evidence="1 2">
    <name type="scientific">Saccharibacillus brassicae</name>
    <dbReference type="NCBI Taxonomy" id="2583377"/>
    <lineage>
        <taxon>Bacteria</taxon>
        <taxon>Bacillati</taxon>
        <taxon>Bacillota</taxon>
        <taxon>Bacilli</taxon>
        <taxon>Bacillales</taxon>
        <taxon>Paenibacillaceae</taxon>
        <taxon>Saccharibacillus</taxon>
    </lineage>
</organism>
<sequence>MSFISVIAKENFITVMSDNGANGSEHTPQPEEHVVKVGEREFVATAGGDREARETIAKHISGLLEEGTPYDRILVILQMTLAVFSEKGKSVMTAFGGVNREGEIEVCTYDPNSHAERHLKPRGSEIAYFFLAEGAGKYGNLYELLQSYWKETGTDTPSVMIQSQKLLHRYVASKDEDVSASTVKLVLKK</sequence>
<gene>
    <name evidence="1" type="ORF">FFV09_17920</name>
</gene>
<evidence type="ECO:0000313" key="1">
    <source>
        <dbReference type="EMBL" id="QDH22554.1"/>
    </source>
</evidence>
<evidence type="ECO:0000313" key="2">
    <source>
        <dbReference type="Proteomes" id="UP000316968"/>
    </source>
</evidence>
<dbReference type="KEGG" id="saca:FFV09_17920"/>
<dbReference type="OrthoDB" id="2677612at2"/>
<dbReference type="RefSeq" id="WP_141449096.1">
    <property type="nucleotide sequence ID" value="NZ_CP041217.1"/>
</dbReference>
<name>A0A4Y6UZI9_SACBS</name>
<keyword evidence="2" id="KW-1185">Reference proteome</keyword>
<proteinExistence type="predicted"/>
<dbReference type="EMBL" id="CP041217">
    <property type="protein sequence ID" value="QDH22554.1"/>
    <property type="molecule type" value="Genomic_DNA"/>
</dbReference>
<dbReference type="Proteomes" id="UP000316968">
    <property type="component" value="Chromosome"/>
</dbReference>
<accession>A0A4Y6UZI9</accession>
<protein>
    <submittedName>
        <fullName evidence="1">Uncharacterized protein</fullName>
    </submittedName>
</protein>
<reference evidence="1 2" key="1">
    <citation type="submission" date="2019-06" db="EMBL/GenBank/DDBJ databases">
        <title>Saccharibacillus brassicae sp. nov., an endophytic bacterium isolated from Chinese cabbage seeds (Brassica pekinensis).</title>
        <authorList>
            <person name="Jiang L."/>
            <person name="Lee J."/>
            <person name="Kim S.W."/>
        </authorList>
    </citation>
    <scope>NUCLEOTIDE SEQUENCE [LARGE SCALE GENOMIC DNA]</scope>
    <source>
        <strain evidence="2">KCTC 43072 / ATSA2</strain>
    </source>
</reference>
<dbReference type="AlphaFoldDB" id="A0A4Y6UZI9"/>